<dbReference type="EMBL" id="KI668897">
    <property type="protein sequence ID" value="ETN70763.1"/>
    <property type="molecule type" value="Genomic_DNA"/>
</dbReference>
<dbReference type="KEGG" id="nai:NECAME_14537"/>
<accession>W2SMP3</accession>
<organism evidence="1 2">
    <name type="scientific">Necator americanus</name>
    <name type="common">Human hookworm</name>
    <dbReference type="NCBI Taxonomy" id="51031"/>
    <lineage>
        <taxon>Eukaryota</taxon>
        <taxon>Metazoa</taxon>
        <taxon>Ecdysozoa</taxon>
        <taxon>Nematoda</taxon>
        <taxon>Chromadorea</taxon>
        <taxon>Rhabditida</taxon>
        <taxon>Rhabditina</taxon>
        <taxon>Rhabditomorpha</taxon>
        <taxon>Strongyloidea</taxon>
        <taxon>Ancylostomatidae</taxon>
        <taxon>Bunostominae</taxon>
        <taxon>Necator</taxon>
    </lineage>
</organism>
<evidence type="ECO:0000313" key="2">
    <source>
        <dbReference type="Proteomes" id="UP000053676"/>
    </source>
</evidence>
<proteinExistence type="predicted"/>
<protein>
    <submittedName>
        <fullName evidence="1">Uncharacterized protein</fullName>
    </submittedName>
</protein>
<evidence type="ECO:0000313" key="1">
    <source>
        <dbReference type="EMBL" id="ETN70763.1"/>
    </source>
</evidence>
<reference evidence="2" key="1">
    <citation type="journal article" date="2014" name="Nat. Genet.">
        <title>Genome of the human hookworm Necator americanus.</title>
        <authorList>
            <person name="Tang Y.T."/>
            <person name="Gao X."/>
            <person name="Rosa B.A."/>
            <person name="Abubucker S."/>
            <person name="Hallsworth-Pepin K."/>
            <person name="Martin J."/>
            <person name="Tyagi R."/>
            <person name="Heizer E."/>
            <person name="Zhang X."/>
            <person name="Bhonagiri-Palsikar V."/>
            <person name="Minx P."/>
            <person name="Warren W.C."/>
            <person name="Wang Q."/>
            <person name="Zhan B."/>
            <person name="Hotez P.J."/>
            <person name="Sternberg P.W."/>
            <person name="Dougall A."/>
            <person name="Gaze S.T."/>
            <person name="Mulvenna J."/>
            <person name="Sotillo J."/>
            <person name="Ranganathan S."/>
            <person name="Rabelo E.M."/>
            <person name="Wilson R.K."/>
            <person name="Felgner P.L."/>
            <person name="Bethony J."/>
            <person name="Hawdon J.M."/>
            <person name="Gasser R.B."/>
            <person name="Loukas A."/>
            <person name="Mitreva M."/>
        </authorList>
    </citation>
    <scope>NUCLEOTIDE SEQUENCE [LARGE SCALE GENOMIC DNA]</scope>
</reference>
<gene>
    <name evidence="1" type="ORF">NECAME_14537</name>
</gene>
<name>W2SMP3_NECAM</name>
<dbReference type="AlphaFoldDB" id="W2SMP3"/>
<keyword evidence="2" id="KW-1185">Reference proteome</keyword>
<dbReference type="Proteomes" id="UP000053676">
    <property type="component" value="Unassembled WGS sequence"/>
</dbReference>
<sequence>MRSRRRTRSSWAARRLREGPSGYVDTGGCDRAGDRILFDVRLSSGSHLLTCSSFLVRSGFCALLPRYFHRHALHFDGWSFGTH</sequence>